<dbReference type="InterPro" id="IPR051734">
    <property type="entry name" value="VapB_TA_antitoxins"/>
</dbReference>
<dbReference type="Proteomes" id="UP000649799">
    <property type="component" value="Unassembled WGS sequence"/>
</dbReference>
<dbReference type="InterPro" id="IPR047976">
    <property type="entry name" value="Anti_VapB2-like"/>
</dbReference>
<dbReference type="Gene3D" id="2.10.260.10">
    <property type="match status" value="1"/>
</dbReference>
<dbReference type="GO" id="GO:0003677">
    <property type="term" value="F:DNA binding"/>
    <property type="evidence" value="ECO:0007669"/>
    <property type="project" value="UniProtKB-KW"/>
</dbReference>
<dbReference type="RefSeq" id="WP_166148142.1">
    <property type="nucleotide sequence ID" value="NZ_JAANYN010000006.1"/>
</dbReference>
<gene>
    <name evidence="1" type="ORF">G9Q97_14760</name>
</gene>
<proteinExistence type="predicted"/>
<dbReference type="PANTHER" id="PTHR37550">
    <property type="entry name" value="ANTITOXIN VAPB1"/>
    <property type="match status" value="1"/>
</dbReference>
<reference evidence="1 2" key="1">
    <citation type="submission" date="2020-03" db="EMBL/GenBank/DDBJ databases">
        <title>Cyclobacterium plantarum sp. nov., a marine bacterium isolated from a coastal-marine wetland.</title>
        <authorList>
            <person name="Sanchez-Porro C."/>
            <person name="Ventosa A."/>
            <person name="Amoozegar M."/>
        </authorList>
    </citation>
    <scope>NUCLEOTIDE SEQUENCE [LARGE SCALE GENOMIC DNA]</scope>
    <source>
        <strain evidence="1 2">GBPx2</strain>
    </source>
</reference>
<dbReference type="InterPro" id="IPR037914">
    <property type="entry name" value="SpoVT-AbrB_sf"/>
</dbReference>
<keyword evidence="2" id="KW-1185">Reference proteome</keyword>
<protein>
    <submittedName>
        <fullName evidence="1">AbrB/MazE/SpoVT family DNA-binding domain-containing protein</fullName>
    </submittedName>
</protein>
<evidence type="ECO:0000313" key="2">
    <source>
        <dbReference type="Proteomes" id="UP000649799"/>
    </source>
</evidence>
<comment type="caution">
    <text evidence="1">The sequence shown here is derived from an EMBL/GenBank/DDBJ whole genome shotgun (WGS) entry which is preliminary data.</text>
</comment>
<organism evidence="1 2">
    <name type="scientific">Cyclobacterium plantarum</name>
    <dbReference type="NCBI Taxonomy" id="2716263"/>
    <lineage>
        <taxon>Bacteria</taxon>
        <taxon>Pseudomonadati</taxon>
        <taxon>Bacteroidota</taxon>
        <taxon>Cytophagia</taxon>
        <taxon>Cytophagales</taxon>
        <taxon>Cyclobacteriaceae</taxon>
        <taxon>Cyclobacterium</taxon>
    </lineage>
</organism>
<dbReference type="EMBL" id="JAANYN010000006">
    <property type="protein sequence ID" value="NHE58073.1"/>
    <property type="molecule type" value="Genomic_DNA"/>
</dbReference>
<dbReference type="PANTHER" id="PTHR37550:SF3">
    <property type="entry name" value="ANTITOXIN VAPB1"/>
    <property type="match status" value="1"/>
</dbReference>
<name>A0ABX0HAY8_9BACT</name>
<evidence type="ECO:0000313" key="1">
    <source>
        <dbReference type="EMBL" id="NHE58073.1"/>
    </source>
</evidence>
<keyword evidence="1" id="KW-0238">DNA-binding</keyword>
<dbReference type="NCBIfam" id="NF040493">
    <property type="entry name" value="TA_anti_VapB"/>
    <property type="match status" value="1"/>
</dbReference>
<accession>A0ABX0HAY8</accession>
<dbReference type="SUPFAM" id="SSF89447">
    <property type="entry name" value="AbrB/MazE/MraZ-like"/>
    <property type="match status" value="1"/>
</dbReference>
<sequence>MEKTAKVFKSGNSQALRLPKEFNTDEKQFYIRRIGSSLLFSPKASSWEMVTQSLTSFSDDYFEEGRNQPPLQQRETF</sequence>